<accession>A0A9P3C5J3</accession>
<evidence type="ECO:0008006" key="3">
    <source>
        <dbReference type="Google" id="ProtNLM"/>
    </source>
</evidence>
<dbReference type="Gene3D" id="3.60.10.10">
    <property type="entry name" value="Endonuclease/exonuclease/phosphatase"/>
    <property type="match status" value="1"/>
</dbReference>
<comment type="caution">
    <text evidence="1">The sequence shown here is derived from an EMBL/GenBank/DDBJ whole genome shotgun (WGS) entry which is preliminary data.</text>
</comment>
<dbReference type="Proteomes" id="UP000825890">
    <property type="component" value="Unassembled WGS sequence"/>
</dbReference>
<name>A0A9P3C5J3_9PEZI</name>
<dbReference type="InterPro" id="IPR036691">
    <property type="entry name" value="Endo/exonu/phosph_ase_sf"/>
</dbReference>
<dbReference type="RefSeq" id="XP_044651068.1">
    <property type="nucleotide sequence ID" value="XM_044795133.1"/>
</dbReference>
<keyword evidence="2" id="KW-1185">Reference proteome</keyword>
<sequence length="167" mass="19043">MMEHLQVLHYNVGRQKHMQWSMLSDEAYSQFAVLAVVEPHLHADPSTGEVRCGSHQKWRPLTPTVHREYGPGQFAYRSMLWVSTSMSTIQVPVPSHDITAAVITTSEGKVLVVSAYDPNEGDSRIEKRKAIYQKLAYVRQAIDEAQARWGRTIEILICSDFNRHHSL</sequence>
<evidence type="ECO:0000313" key="1">
    <source>
        <dbReference type="EMBL" id="GIZ36581.1"/>
    </source>
</evidence>
<proteinExistence type="predicted"/>
<dbReference type="GeneID" id="68285626"/>
<evidence type="ECO:0000313" key="2">
    <source>
        <dbReference type="Proteomes" id="UP000825890"/>
    </source>
</evidence>
<dbReference type="OrthoDB" id="4922997at2759"/>
<organism evidence="1 2">
    <name type="scientific">Cercospora kikuchii</name>
    <dbReference type="NCBI Taxonomy" id="84275"/>
    <lineage>
        <taxon>Eukaryota</taxon>
        <taxon>Fungi</taxon>
        <taxon>Dikarya</taxon>
        <taxon>Ascomycota</taxon>
        <taxon>Pezizomycotina</taxon>
        <taxon>Dothideomycetes</taxon>
        <taxon>Dothideomycetidae</taxon>
        <taxon>Mycosphaerellales</taxon>
        <taxon>Mycosphaerellaceae</taxon>
        <taxon>Cercospora</taxon>
    </lineage>
</organism>
<protein>
    <recommendedName>
        <fullName evidence="3">Endonuclease/exonuclease/phosphatase domain-containing protein</fullName>
    </recommendedName>
</protein>
<dbReference type="SUPFAM" id="SSF56219">
    <property type="entry name" value="DNase I-like"/>
    <property type="match status" value="1"/>
</dbReference>
<dbReference type="EMBL" id="BOLY01000001">
    <property type="protein sequence ID" value="GIZ36581.1"/>
    <property type="molecule type" value="Genomic_DNA"/>
</dbReference>
<gene>
    <name evidence="1" type="ORF">CKM354_000005100</name>
</gene>
<reference evidence="1 2" key="1">
    <citation type="submission" date="2021-01" db="EMBL/GenBank/DDBJ databases">
        <title>Cercospora kikuchii MAFF 305040 whole genome shotgun sequence.</title>
        <authorList>
            <person name="Kashiwa T."/>
            <person name="Suzuki T."/>
        </authorList>
    </citation>
    <scope>NUCLEOTIDE SEQUENCE [LARGE SCALE GENOMIC DNA]</scope>
    <source>
        <strain evidence="1 2">MAFF 305040</strain>
    </source>
</reference>
<dbReference type="AlphaFoldDB" id="A0A9P3C5J3"/>